<sequence>MIITYYGLQFLKIQQGDLTLVYNPISAASEHGAASRFGADIALISANHPDFNGVENVSHGEKVPFAITGPGEYETKDVYVRGLETYTDYGGTRRLNTIYYVIMDGVCLCFLGALGVPQLGEKVREAIGEIDILFVPIGGKDVLSPAEAHKFSLTFAPHIIIPIHYGAASLSQFLKEAGEEKATPLEKLTLKKKDFEEKEGEVVVLSSM</sequence>
<organism evidence="1 2">
    <name type="scientific">Candidatus Lloydbacteria bacterium RIFCSPHIGHO2_02_FULL_51_22</name>
    <dbReference type="NCBI Taxonomy" id="1798663"/>
    <lineage>
        <taxon>Bacteria</taxon>
        <taxon>Candidatus Lloydiibacteriota</taxon>
    </lineage>
</organism>
<dbReference type="SUPFAM" id="SSF56281">
    <property type="entry name" value="Metallo-hydrolase/oxidoreductase"/>
    <property type="match status" value="1"/>
</dbReference>
<dbReference type="PANTHER" id="PTHR42967">
    <property type="entry name" value="METAL DEPENDENT HYDROLASE"/>
    <property type="match status" value="1"/>
</dbReference>
<evidence type="ECO:0000313" key="1">
    <source>
        <dbReference type="EMBL" id="OGZ11579.1"/>
    </source>
</evidence>
<evidence type="ECO:0000313" key="2">
    <source>
        <dbReference type="Proteomes" id="UP000178099"/>
    </source>
</evidence>
<comment type="caution">
    <text evidence="1">The sequence shown here is derived from an EMBL/GenBank/DDBJ whole genome shotgun (WGS) entry which is preliminary data.</text>
</comment>
<dbReference type="EMBL" id="MHLN01000018">
    <property type="protein sequence ID" value="OGZ11579.1"/>
    <property type="molecule type" value="Genomic_DNA"/>
</dbReference>
<dbReference type="AlphaFoldDB" id="A0A1G2DD66"/>
<proteinExistence type="predicted"/>
<name>A0A1G2DD66_9BACT</name>
<reference evidence="1 2" key="1">
    <citation type="journal article" date="2016" name="Nat. Commun.">
        <title>Thousands of microbial genomes shed light on interconnected biogeochemical processes in an aquifer system.</title>
        <authorList>
            <person name="Anantharaman K."/>
            <person name="Brown C.T."/>
            <person name="Hug L.A."/>
            <person name="Sharon I."/>
            <person name="Castelle C.J."/>
            <person name="Probst A.J."/>
            <person name="Thomas B.C."/>
            <person name="Singh A."/>
            <person name="Wilkins M.J."/>
            <person name="Karaoz U."/>
            <person name="Brodie E.L."/>
            <person name="Williams K.H."/>
            <person name="Hubbard S.S."/>
            <person name="Banfield J.F."/>
        </authorList>
    </citation>
    <scope>NUCLEOTIDE SEQUENCE [LARGE SCALE GENOMIC DNA]</scope>
</reference>
<dbReference type="Gene3D" id="3.60.15.10">
    <property type="entry name" value="Ribonuclease Z/Hydroxyacylglutathione hydrolase-like"/>
    <property type="match status" value="1"/>
</dbReference>
<protein>
    <recommendedName>
        <fullName evidence="3">Lactamase</fullName>
    </recommendedName>
</protein>
<dbReference type="InterPro" id="IPR036866">
    <property type="entry name" value="RibonucZ/Hydroxyglut_hydro"/>
</dbReference>
<accession>A0A1G2DD66</accession>
<evidence type="ECO:0008006" key="3">
    <source>
        <dbReference type="Google" id="ProtNLM"/>
    </source>
</evidence>
<gene>
    <name evidence="1" type="ORF">A3D67_00235</name>
</gene>
<dbReference type="Pfam" id="PF13483">
    <property type="entry name" value="Lactamase_B_3"/>
    <property type="match status" value="1"/>
</dbReference>
<dbReference type="Proteomes" id="UP000178099">
    <property type="component" value="Unassembled WGS sequence"/>
</dbReference>
<dbReference type="PANTHER" id="PTHR42967:SF1">
    <property type="entry name" value="MBL FOLD METALLO-HYDROLASE"/>
    <property type="match status" value="1"/>
</dbReference>